<keyword evidence="1" id="KW-0812">Transmembrane</keyword>
<reference evidence="3" key="1">
    <citation type="journal article" date="2019" name="Int. J. Syst. Evol. Microbiol.">
        <title>The Global Catalogue of Microorganisms (GCM) 10K type strain sequencing project: providing services to taxonomists for standard genome sequencing and annotation.</title>
        <authorList>
            <consortium name="The Broad Institute Genomics Platform"/>
            <consortium name="The Broad Institute Genome Sequencing Center for Infectious Disease"/>
            <person name="Wu L."/>
            <person name="Ma J."/>
        </authorList>
    </citation>
    <scope>NUCLEOTIDE SEQUENCE [LARGE SCALE GENOMIC DNA]</scope>
    <source>
        <strain evidence="3">CCUG 62945</strain>
    </source>
</reference>
<dbReference type="InterPro" id="IPR058186">
    <property type="entry name" value="MIGRI"/>
</dbReference>
<dbReference type="NCBIfam" id="NF047648">
    <property type="entry name" value="MIGRI_fam"/>
    <property type="match status" value="1"/>
</dbReference>
<keyword evidence="1" id="KW-0472">Membrane</keyword>
<dbReference type="EMBL" id="JBHTBQ010000004">
    <property type="protein sequence ID" value="MFC7418622.1"/>
    <property type="molecule type" value="Genomic_DNA"/>
</dbReference>
<name>A0ABW2QS99_9NEIS</name>
<dbReference type="RefSeq" id="WP_380185699.1">
    <property type="nucleotide sequence ID" value="NZ_JBHTBQ010000004.1"/>
</dbReference>
<keyword evidence="3" id="KW-1185">Reference proteome</keyword>
<accession>A0ABW2QS99</accession>
<comment type="caution">
    <text evidence="2">The sequence shown here is derived from an EMBL/GenBank/DDBJ whole genome shotgun (WGS) entry which is preliminary data.</text>
</comment>
<gene>
    <name evidence="2" type="ORF">ACFQNF_01855</name>
</gene>
<feature type="transmembrane region" description="Helical" evidence="1">
    <location>
        <begin position="34"/>
        <end position="51"/>
    </location>
</feature>
<evidence type="ECO:0000256" key="1">
    <source>
        <dbReference type="SAM" id="Phobius"/>
    </source>
</evidence>
<sequence>MTEKLLNICLLGLLIWALWRRISPAVRLEIDRTMKIASIVLLMAAASALFLHMY</sequence>
<dbReference type="Proteomes" id="UP001596473">
    <property type="component" value="Unassembled WGS sequence"/>
</dbReference>
<evidence type="ECO:0000313" key="3">
    <source>
        <dbReference type="Proteomes" id="UP001596473"/>
    </source>
</evidence>
<protein>
    <submittedName>
        <fullName evidence="2">Uncharacterized protein</fullName>
    </submittedName>
</protein>
<keyword evidence="1" id="KW-1133">Transmembrane helix</keyword>
<evidence type="ECO:0000313" key="2">
    <source>
        <dbReference type="EMBL" id="MFC7418622.1"/>
    </source>
</evidence>
<proteinExistence type="predicted"/>
<organism evidence="2 3">
    <name type="scientific">Iodobacter arcticus</name>
    <dbReference type="NCBI Taxonomy" id="590593"/>
    <lineage>
        <taxon>Bacteria</taxon>
        <taxon>Pseudomonadati</taxon>
        <taxon>Pseudomonadota</taxon>
        <taxon>Betaproteobacteria</taxon>
        <taxon>Neisseriales</taxon>
        <taxon>Chitinibacteraceae</taxon>
        <taxon>Iodobacter</taxon>
    </lineage>
</organism>